<feature type="compositionally biased region" description="Gly residues" evidence="1">
    <location>
        <begin position="519"/>
        <end position="532"/>
    </location>
</feature>
<feature type="region of interest" description="Disordered" evidence="1">
    <location>
        <begin position="745"/>
        <end position="774"/>
    </location>
</feature>
<feature type="region of interest" description="Disordered" evidence="1">
    <location>
        <begin position="413"/>
        <end position="468"/>
    </location>
</feature>
<gene>
    <name evidence="3" type="primary">LOC139179934</name>
</gene>
<feature type="region of interest" description="Disordered" evidence="1">
    <location>
        <begin position="604"/>
        <end position="639"/>
    </location>
</feature>
<feature type="compositionally biased region" description="Gly residues" evidence="1">
    <location>
        <begin position="185"/>
        <end position="196"/>
    </location>
</feature>
<feature type="compositionally biased region" description="Basic residues" evidence="1">
    <location>
        <begin position="237"/>
        <end position="246"/>
    </location>
</feature>
<protein>
    <submittedName>
        <fullName evidence="3">Collagen alpha-1(I) chain-like</fullName>
    </submittedName>
</protein>
<feature type="region of interest" description="Disordered" evidence="1">
    <location>
        <begin position="485"/>
        <end position="565"/>
    </location>
</feature>
<dbReference type="Proteomes" id="UP001652663">
    <property type="component" value="Chromosome 26"/>
</dbReference>
<feature type="compositionally biased region" description="Low complexity" evidence="1">
    <location>
        <begin position="346"/>
        <end position="365"/>
    </location>
</feature>
<feature type="region of interest" description="Disordered" evidence="1">
    <location>
        <begin position="653"/>
        <end position="708"/>
    </location>
</feature>
<feature type="region of interest" description="Disordered" evidence="1">
    <location>
        <begin position="18"/>
        <end position="37"/>
    </location>
</feature>
<feature type="compositionally biased region" description="Pro residues" evidence="1">
    <location>
        <begin position="750"/>
        <end position="774"/>
    </location>
</feature>
<organism evidence="2 3">
    <name type="scientific">Bos indicus</name>
    <name type="common">Zebu</name>
    <dbReference type="NCBI Taxonomy" id="9915"/>
    <lineage>
        <taxon>Eukaryota</taxon>
        <taxon>Metazoa</taxon>
        <taxon>Chordata</taxon>
        <taxon>Craniata</taxon>
        <taxon>Vertebrata</taxon>
        <taxon>Euteleostomi</taxon>
        <taxon>Mammalia</taxon>
        <taxon>Eutheria</taxon>
        <taxon>Laurasiatheria</taxon>
        <taxon>Artiodactyla</taxon>
        <taxon>Ruminantia</taxon>
        <taxon>Pecora</taxon>
        <taxon>Bovidae</taxon>
        <taxon>Bovinae</taxon>
        <taxon>Bos</taxon>
    </lineage>
</organism>
<evidence type="ECO:0000313" key="3">
    <source>
        <dbReference type="RefSeq" id="XP_070636566.1"/>
    </source>
</evidence>
<keyword evidence="2" id="KW-1185">Reference proteome</keyword>
<evidence type="ECO:0000313" key="2">
    <source>
        <dbReference type="Proteomes" id="UP001652663"/>
    </source>
</evidence>
<dbReference type="GeneID" id="139179934"/>
<feature type="compositionally biased region" description="Basic residues" evidence="1">
    <location>
        <begin position="260"/>
        <end position="271"/>
    </location>
</feature>
<feature type="compositionally biased region" description="Low complexity" evidence="1">
    <location>
        <begin position="272"/>
        <end position="290"/>
    </location>
</feature>
<proteinExistence type="predicted"/>
<feature type="compositionally biased region" description="Gly residues" evidence="1">
    <location>
        <begin position="429"/>
        <end position="438"/>
    </location>
</feature>
<feature type="compositionally biased region" description="Low complexity" evidence="1">
    <location>
        <begin position="417"/>
        <end position="428"/>
    </location>
</feature>
<name>A0ABM4RLY1_BOSIN</name>
<evidence type="ECO:0000256" key="1">
    <source>
        <dbReference type="SAM" id="MobiDB-lite"/>
    </source>
</evidence>
<feature type="compositionally biased region" description="Low complexity" evidence="1">
    <location>
        <begin position="699"/>
        <end position="708"/>
    </location>
</feature>
<feature type="compositionally biased region" description="Low complexity" evidence="1">
    <location>
        <begin position="493"/>
        <end position="514"/>
    </location>
</feature>
<dbReference type="RefSeq" id="XP_070636566.1">
    <property type="nucleotide sequence ID" value="XM_070780465.1"/>
</dbReference>
<feature type="compositionally biased region" description="Gly residues" evidence="1">
    <location>
        <begin position="689"/>
        <end position="698"/>
    </location>
</feature>
<feature type="compositionally biased region" description="Pro residues" evidence="1">
    <location>
        <begin position="303"/>
        <end position="318"/>
    </location>
</feature>
<feature type="compositionally biased region" description="Basic and acidic residues" evidence="1">
    <location>
        <begin position="609"/>
        <end position="621"/>
    </location>
</feature>
<feature type="region of interest" description="Disordered" evidence="1">
    <location>
        <begin position="168"/>
        <end position="378"/>
    </location>
</feature>
<sequence length="965" mass="100743">MRSTAYSGSWEHYIHSRAHSHSVSETIGGGGKRSHRRECVRVCVSTRPAVTAPSSWARGLPAPGRCVGRGRPATPRASPAGEGPPRAPDLARPCPTCPGELGRAPGRERKALPLGRAGRSGAAEDKEEEAIAAARLSLRRAESPPPGARPRQPLLRNFFFWVRPTRKVRPGRGEAGGRAGRVRGGRGSGGRGGSGAGASAAGQRKCPASSAPARARRPARPGPPPRCDFGGPSPARQWRRRRRRRQMWPGCPEEPTMRGRQNKRVPLRLRSRLSLALPGRRAGSPASRGRSPGGPEPRAPRFPSGPPGPLPRPRPAGPRPRALGLPVPGDPAVLSPRRAARSAWVAGGPRARAHPPASGNGSRGRLGNRRREAATAAALRTPPHSGFLFFFLPILMGRKVTAYFAFINSHHNNKNPGANSGQRARSAAAGGGGDGRQGPPGLRPPLERRTGTPGRGWGGGRRPKMSSDAGSVSFALLLLPQWRSEARARRPPARGCRAPTREAAAAAAAAAAPAPSTPPGGGGGGGGGGGCAGPPARSRPRARPPARREGAALGVPGPHPPRAALTPERMLFPTWIGLGGGAGEGSVREAERLPAICSSLFVFSSGEGGGKRREKERERSDTAASRGGRRLRRSEAGGEILLTTNRLSRGISGSAKVHTGTAGGRGGRARRALPGLAPPGRPWRRAGASGQGPGGVEGGPAAAAGSPALQPPSFLLRPFHVGPRAAGHVGELECARALAQRPRVALAPAGPSPGPRRRPAPFPAPRLQLPPGPLRQPLLPSQARGVRRGPATGGTCAPQIRIRETLARAWPEGRWMAVAPESGTWALAPSRGPEVGVWTPNLGSRPSAGCSYIPRPWPAALERGLLEGLRDAGWEGSFPCDPEAHRLSSFARKIGRASSEGPRCRRGSGSRSRVAGFGFPRTRECTTPYESEVTSAGAWESEKGPPNRGVLFCLPKSAALGLSVY</sequence>
<reference evidence="3" key="1">
    <citation type="submission" date="2025-08" db="UniProtKB">
        <authorList>
            <consortium name="RefSeq"/>
        </authorList>
    </citation>
    <scope>IDENTIFICATION</scope>
    <source>
        <tissue evidence="3">Blood</tissue>
    </source>
</reference>
<accession>A0ABM4RLY1</accession>
<feature type="compositionally biased region" description="Low complexity" evidence="1">
    <location>
        <begin position="197"/>
        <end position="213"/>
    </location>
</feature>
<feature type="region of interest" description="Disordered" evidence="1">
    <location>
        <begin position="63"/>
        <end position="128"/>
    </location>
</feature>